<reference evidence="7" key="1">
    <citation type="submission" date="2025-08" db="UniProtKB">
        <authorList>
            <consortium name="RefSeq"/>
        </authorList>
    </citation>
    <scope>IDENTIFICATION</scope>
</reference>
<dbReference type="GO" id="GO:0036064">
    <property type="term" value="C:ciliary basal body"/>
    <property type="evidence" value="ECO:0007669"/>
    <property type="project" value="TreeGrafter"/>
</dbReference>
<dbReference type="InterPro" id="IPR011990">
    <property type="entry name" value="TPR-like_helical_dom_sf"/>
</dbReference>
<evidence type="ECO:0000313" key="6">
    <source>
        <dbReference type="Proteomes" id="UP000079169"/>
    </source>
</evidence>
<evidence type="ECO:0000256" key="3">
    <source>
        <dbReference type="ARBA" id="ARBA00023778"/>
    </source>
</evidence>
<keyword evidence="6" id="KW-1185">Reference proteome</keyword>
<dbReference type="PANTHER" id="PTHR44186">
    <property type="match status" value="1"/>
</dbReference>
<dbReference type="GO" id="GO:0060271">
    <property type="term" value="P:cilium assembly"/>
    <property type="evidence" value="ECO:0007669"/>
    <property type="project" value="TreeGrafter"/>
</dbReference>
<accession>A0A3Q0IXS4</accession>
<evidence type="ECO:0000256" key="4">
    <source>
        <dbReference type="PROSITE-ProRule" id="PRU00339"/>
    </source>
</evidence>
<dbReference type="KEGG" id="dci:103511479"/>
<feature type="region of interest" description="Disordered" evidence="5">
    <location>
        <begin position="1"/>
        <end position="27"/>
    </location>
</feature>
<evidence type="ECO:0000256" key="1">
    <source>
        <dbReference type="ARBA" id="ARBA00022737"/>
    </source>
</evidence>
<gene>
    <name evidence="7" type="primary">LOC103511479</name>
</gene>
<organism evidence="6 7">
    <name type="scientific">Diaphorina citri</name>
    <name type="common">Asian citrus psyllid</name>
    <dbReference type="NCBI Taxonomy" id="121845"/>
    <lineage>
        <taxon>Eukaryota</taxon>
        <taxon>Metazoa</taxon>
        <taxon>Ecdysozoa</taxon>
        <taxon>Arthropoda</taxon>
        <taxon>Hexapoda</taxon>
        <taxon>Insecta</taxon>
        <taxon>Pterygota</taxon>
        <taxon>Neoptera</taxon>
        <taxon>Paraneoptera</taxon>
        <taxon>Hemiptera</taxon>
        <taxon>Sternorrhyncha</taxon>
        <taxon>Psylloidea</taxon>
        <taxon>Psyllidae</taxon>
        <taxon>Diaphorininae</taxon>
        <taxon>Diaphorina</taxon>
    </lineage>
</organism>
<comment type="similarity">
    <text evidence="3">Belongs to the BBS4 family.</text>
</comment>
<feature type="repeat" description="TPR" evidence="4">
    <location>
        <begin position="80"/>
        <end position="113"/>
    </location>
</feature>
<dbReference type="Pfam" id="PF13181">
    <property type="entry name" value="TPR_8"/>
    <property type="match status" value="2"/>
</dbReference>
<dbReference type="AlphaFoldDB" id="A0A3Q0IXS4"/>
<dbReference type="PaxDb" id="121845-A0A3Q0IXS4"/>
<dbReference type="PANTHER" id="PTHR44186:SF1">
    <property type="entry name" value="BARDET-BIEDL SYNDROME 4 PROTEIN"/>
    <property type="match status" value="1"/>
</dbReference>
<dbReference type="Proteomes" id="UP000079169">
    <property type="component" value="Unplaced"/>
</dbReference>
<evidence type="ECO:0000256" key="5">
    <source>
        <dbReference type="SAM" id="MobiDB-lite"/>
    </source>
</evidence>
<feature type="non-terminal residue" evidence="7">
    <location>
        <position position="209"/>
    </location>
</feature>
<proteinExistence type="inferred from homology"/>
<name>A0A3Q0IXS4_DIACI</name>
<keyword evidence="1" id="KW-0677">Repeat</keyword>
<keyword evidence="2 4" id="KW-0802">TPR repeat</keyword>
<dbReference type="InterPro" id="IPR019734">
    <property type="entry name" value="TPR_rpt"/>
</dbReference>
<evidence type="ECO:0000256" key="2">
    <source>
        <dbReference type="ARBA" id="ARBA00022803"/>
    </source>
</evidence>
<dbReference type="GeneID" id="103511479"/>
<dbReference type="GO" id="GO:0061512">
    <property type="term" value="P:protein localization to cilium"/>
    <property type="evidence" value="ECO:0007669"/>
    <property type="project" value="TreeGrafter"/>
</dbReference>
<dbReference type="Gene3D" id="1.25.40.10">
    <property type="entry name" value="Tetratricopeptide repeat domain"/>
    <property type="match status" value="1"/>
</dbReference>
<evidence type="ECO:0000313" key="7">
    <source>
        <dbReference type="RefSeq" id="XP_026681019.1"/>
    </source>
</evidence>
<dbReference type="RefSeq" id="XP_026681019.1">
    <property type="nucleotide sequence ID" value="XM_026825218.1"/>
</dbReference>
<sequence length="209" mass="24050">MEQEPIAGPSTAKDISNGPAMSGDKSLTKLKAPPVKFRTINLVPLETRNWLLYTKYCRQEFEECKLLIEQELEQTGGNNECANYIYGLIFRREGKIEESLKYFDKCNELNPTKVDNLKQIARSLFLLGKQQLAIDTYLKAERFSFEPDSSIYYNIALSYSKLGKDQKAIDYLTKALRISQREQYFSELGRLYASQNNIKEAIQVYKAAL</sequence>
<feature type="repeat" description="TPR" evidence="4">
    <location>
        <begin position="149"/>
        <end position="182"/>
    </location>
</feature>
<dbReference type="PROSITE" id="PS50005">
    <property type="entry name" value="TPR"/>
    <property type="match status" value="2"/>
</dbReference>
<protein>
    <submittedName>
        <fullName evidence="7">Bardet-Biedl syndrome 4 protein</fullName>
    </submittedName>
</protein>
<dbReference type="Pfam" id="PF00515">
    <property type="entry name" value="TPR_1"/>
    <property type="match status" value="1"/>
</dbReference>
<dbReference type="PROSITE" id="PS50293">
    <property type="entry name" value="TPR_REGION"/>
    <property type="match status" value="1"/>
</dbReference>
<dbReference type="STRING" id="121845.A0A3Q0IXS4"/>
<dbReference type="SMART" id="SM00028">
    <property type="entry name" value="TPR"/>
    <property type="match status" value="3"/>
</dbReference>
<dbReference type="SUPFAM" id="SSF48452">
    <property type="entry name" value="TPR-like"/>
    <property type="match status" value="1"/>
</dbReference>